<gene>
    <name evidence="1" type="ORF">JAAARDRAFT_443913</name>
</gene>
<proteinExistence type="predicted"/>
<dbReference type="AlphaFoldDB" id="A0A067PRU3"/>
<dbReference type="Proteomes" id="UP000027265">
    <property type="component" value="Unassembled WGS sequence"/>
</dbReference>
<evidence type="ECO:0000313" key="1">
    <source>
        <dbReference type="EMBL" id="KDQ53051.1"/>
    </source>
</evidence>
<dbReference type="HOGENOM" id="CLU_2740386_0_0_1"/>
<name>A0A067PRU3_9AGAM</name>
<sequence length="71" mass="7517">MFDSGLLAVWPSGSPSDVVGALWPSLLHSFFVVSGTNQPEASSAVRPCGTPTGDHLESLFRLLVRNSCQVS</sequence>
<evidence type="ECO:0000313" key="2">
    <source>
        <dbReference type="Proteomes" id="UP000027265"/>
    </source>
</evidence>
<dbReference type="InParanoid" id="A0A067PRU3"/>
<protein>
    <submittedName>
        <fullName evidence="1">Uncharacterized protein</fullName>
    </submittedName>
</protein>
<dbReference type="EMBL" id="KL197736">
    <property type="protein sequence ID" value="KDQ53051.1"/>
    <property type="molecule type" value="Genomic_DNA"/>
</dbReference>
<keyword evidence="2" id="KW-1185">Reference proteome</keyword>
<accession>A0A067PRU3</accession>
<organism evidence="1 2">
    <name type="scientific">Jaapia argillacea MUCL 33604</name>
    <dbReference type="NCBI Taxonomy" id="933084"/>
    <lineage>
        <taxon>Eukaryota</taxon>
        <taxon>Fungi</taxon>
        <taxon>Dikarya</taxon>
        <taxon>Basidiomycota</taxon>
        <taxon>Agaricomycotina</taxon>
        <taxon>Agaricomycetes</taxon>
        <taxon>Agaricomycetidae</taxon>
        <taxon>Jaapiales</taxon>
        <taxon>Jaapiaceae</taxon>
        <taxon>Jaapia</taxon>
    </lineage>
</organism>
<reference evidence="2" key="1">
    <citation type="journal article" date="2014" name="Proc. Natl. Acad. Sci. U.S.A.">
        <title>Extensive sampling of basidiomycete genomes demonstrates inadequacy of the white-rot/brown-rot paradigm for wood decay fungi.</title>
        <authorList>
            <person name="Riley R."/>
            <person name="Salamov A.A."/>
            <person name="Brown D.W."/>
            <person name="Nagy L.G."/>
            <person name="Floudas D."/>
            <person name="Held B.W."/>
            <person name="Levasseur A."/>
            <person name="Lombard V."/>
            <person name="Morin E."/>
            <person name="Otillar R."/>
            <person name="Lindquist E.A."/>
            <person name="Sun H."/>
            <person name="LaButti K.M."/>
            <person name="Schmutz J."/>
            <person name="Jabbour D."/>
            <person name="Luo H."/>
            <person name="Baker S.E."/>
            <person name="Pisabarro A.G."/>
            <person name="Walton J.D."/>
            <person name="Blanchette R.A."/>
            <person name="Henrissat B."/>
            <person name="Martin F."/>
            <person name="Cullen D."/>
            <person name="Hibbett D.S."/>
            <person name="Grigoriev I.V."/>
        </authorList>
    </citation>
    <scope>NUCLEOTIDE SEQUENCE [LARGE SCALE GENOMIC DNA]</scope>
    <source>
        <strain evidence="2">MUCL 33604</strain>
    </source>
</reference>